<accession>A0A3B0YJC8</accession>
<proteinExistence type="predicted"/>
<dbReference type="AlphaFoldDB" id="A0A3B0YJC8"/>
<feature type="compositionally biased region" description="Polar residues" evidence="1">
    <location>
        <begin position="225"/>
        <end position="234"/>
    </location>
</feature>
<evidence type="ECO:0000313" key="2">
    <source>
        <dbReference type="EMBL" id="VAW68984.1"/>
    </source>
</evidence>
<organism evidence="2">
    <name type="scientific">hydrothermal vent metagenome</name>
    <dbReference type="NCBI Taxonomy" id="652676"/>
    <lineage>
        <taxon>unclassified sequences</taxon>
        <taxon>metagenomes</taxon>
        <taxon>ecological metagenomes</taxon>
    </lineage>
</organism>
<protein>
    <recommendedName>
        <fullName evidence="3">Lipoprotein</fullName>
    </recommendedName>
</protein>
<evidence type="ECO:0008006" key="3">
    <source>
        <dbReference type="Google" id="ProtNLM"/>
    </source>
</evidence>
<gene>
    <name evidence="2" type="ORF">MNBD_GAMMA09-1951</name>
</gene>
<sequence length="234" mass="24786">MTANDKATNLKCYRRTAYMCRALFPATLLFLTACGGDEDAARIVVGNSNTVSELNSLQYQSPYVVQVTDTNGRAAPNTSVDVNVRNTFYKKGQYQTTGSGWQAVIAIECTAEDLNNNGVLDAGEDINGNGVLDPTNAATIAAHPSLEPTITVGSNTIITDDSGFGYFSLVYPKSEANWTVLEISVTAKVSGSERISVIEEILPVLDVDISDEATPPPGGVESSYGVANNCSDAN</sequence>
<evidence type="ECO:0000256" key="1">
    <source>
        <dbReference type="SAM" id="MobiDB-lite"/>
    </source>
</evidence>
<reference evidence="2" key="1">
    <citation type="submission" date="2018-06" db="EMBL/GenBank/DDBJ databases">
        <authorList>
            <person name="Zhirakovskaya E."/>
        </authorList>
    </citation>
    <scope>NUCLEOTIDE SEQUENCE</scope>
</reference>
<dbReference type="EMBL" id="UOFI01000140">
    <property type="protein sequence ID" value="VAW68984.1"/>
    <property type="molecule type" value="Genomic_DNA"/>
</dbReference>
<feature type="region of interest" description="Disordered" evidence="1">
    <location>
        <begin position="212"/>
        <end position="234"/>
    </location>
</feature>
<dbReference type="PROSITE" id="PS51257">
    <property type="entry name" value="PROKAR_LIPOPROTEIN"/>
    <property type="match status" value="1"/>
</dbReference>
<name>A0A3B0YJC8_9ZZZZ</name>